<gene>
    <name evidence="3" type="ORF">TRIP_D310039</name>
</gene>
<evidence type="ECO:0000313" key="3">
    <source>
        <dbReference type="EMBL" id="VBB45644.1"/>
    </source>
</evidence>
<dbReference type="Gene3D" id="2.170.130.10">
    <property type="entry name" value="TonB-dependent receptor, plug domain"/>
    <property type="match status" value="3"/>
</dbReference>
<sequence>MEIILYYILRSSIALTVLYLFYKFVASKNTLHQYNRIMILFFFVCSLLLPLFSLDISWMFPHKTETATFDISQFNINEGIIIPDTQSNIEIPWIKILSSAYFTGIIITFLIFSISFSRMFYIILKSEKRKLGNGITLYIYDKDVSPFSWMSFLVISHEDFLSDSSSIILHEKAHIQQHHSWDMLLANIYTVFYWFNPFAWLLRKELQTIHEFQADEKVISTGTDVKEYQLLLIRKCVGENKFMLANNFEYSNLHKRIKMIMKTNSAKQKKWIYAIIPFLFIIISGVLSAENLHSKITTSDESIDLQNDSIKKEIKVVCINDTTFVTEKVNGVVTTSKIIGKESSDSIKGRKIIVIKNNDKDGIKTTKKIIIVRDSLDNKEKRIIILDGKEITGDEMIKIKPEDIDNVNVLKSEPATKVYGEKGKNGVVIIKRKGHLIDSNSPVDNSTAPIYIVDGIPTDKEKVSSIDGKEIASVSVLKDASATALYGTRGLNGVVLITTKKANGKNISENIKETSNALYIIDGVYTDKKVIDKTDPSNIASVSVLKGDEAIKMYGKRGKNGVINITTKKYSTNAKESPVKEDVMNYIEKQKTKKMTSAKITGEGNKVITKGINDKNTAVFIDGQLADVKTLQKMDYSKIRVINSDPLSNFPELAIKYNLKKERIVQVFTK</sequence>
<dbReference type="InterPro" id="IPR052173">
    <property type="entry name" value="Beta-lactam_resp_regulator"/>
</dbReference>
<dbReference type="SUPFAM" id="SSF56935">
    <property type="entry name" value="Porins"/>
    <property type="match status" value="2"/>
</dbReference>
<keyword evidence="1" id="KW-0472">Membrane</keyword>
<dbReference type="PANTHER" id="PTHR34978:SF3">
    <property type="entry name" value="SLR0241 PROTEIN"/>
    <property type="match status" value="1"/>
</dbReference>
<dbReference type="CDD" id="cd07341">
    <property type="entry name" value="M56_BlaR1_MecR1_like"/>
    <property type="match status" value="1"/>
</dbReference>
<dbReference type="PANTHER" id="PTHR34978">
    <property type="entry name" value="POSSIBLE SENSOR-TRANSDUCER PROTEIN BLAR"/>
    <property type="match status" value="1"/>
</dbReference>
<feature type="transmembrane region" description="Helical" evidence="1">
    <location>
        <begin position="271"/>
        <end position="289"/>
    </location>
</feature>
<keyword evidence="1" id="KW-0812">Transmembrane</keyword>
<organism evidence="3">
    <name type="scientific">uncultured Paludibacter sp</name>
    <dbReference type="NCBI Taxonomy" id="497635"/>
    <lineage>
        <taxon>Bacteria</taxon>
        <taxon>Pseudomonadati</taxon>
        <taxon>Bacteroidota</taxon>
        <taxon>Bacteroidia</taxon>
        <taxon>Bacteroidales</taxon>
        <taxon>Paludibacteraceae</taxon>
        <taxon>Paludibacter</taxon>
        <taxon>environmental samples</taxon>
    </lineage>
</organism>
<name>A0A653ACD9_9BACT</name>
<evidence type="ECO:0000256" key="1">
    <source>
        <dbReference type="SAM" id="Phobius"/>
    </source>
</evidence>
<dbReference type="Pfam" id="PF05569">
    <property type="entry name" value="Peptidase_M56"/>
    <property type="match status" value="1"/>
</dbReference>
<feature type="transmembrane region" description="Helical" evidence="1">
    <location>
        <begin position="37"/>
        <end position="60"/>
    </location>
</feature>
<dbReference type="InterPro" id="IPR023997">
    <property type="entry name" value="TonB-dep_OMP_SusC/RagA_CS"/>
</dbReference>
<feature type="transmembrane region" description="Helical" evidence="1">
    <location>
        <begin position="100"/>
        <end position="121"/>
    </location>
</feature>
<reference evidence="3" key="1">
    <citation type="submission" date="2018-07" db="EMBL/GenBank/DDBJ databases">
        <authorList>
            <consortium name="Genoscope - CEA"/>
            <person name="William W."/>
        </authorList>
    </citation>
    <scope>NUCLEOTIDE SEQUENCE</scope>
    <source>
        <strain evidence="3">IK1</strain>
    </source>
</reference>
<protein>
    <submittedName>
        <fullName evidence="3">Peptidase M56 BlaR1 (Modular protein)</fullName>
    </submittedName>
</protein>
<feature type="domain" description="Peptidase M56" evidence="2">
    <location>
        <begin position="83"/>
        <end position="260"/>
    </location>
</feature>
<dbReference type="InterPro" id="IPR008756">
    <property type="entry name" value="Peptidase_M56"/>
</dbReference>
<accession>A0A653ACD9</accession>
<dbReference type="InterPro" id="IPR037066">
    <property type="entry name" value="Plug_dom_sf"/>
</dbReference>
<evidence type="ECO:0000259" key="2">
    <source>
        <dbReference type="Pfam" id="PF05569"/>
    </source>
</evidence>
<dbReference type="EMBL" id="UPXZ01000025">
    <property type="protein sequence ID" value="VBB45644.1"/>
    <property type="molecule type" value="Genomic_DNA"/>
</dbReference>
<keyword evidence="1" id="KW-1133">Transmembrane helix</keyword>
<dbReference type="NCBIfam" id="TIGR04057">
    <property type="entry name" value="SusC_RagA_signa"/>
    <property type="match status" value="1"/>
</dbReference>
<proteinExistence type="predicted"/>
<feature type="transmembrane region" description="Helical" evidence="1">
    <location>
        <begin position="6"/>
        <end position="25"/>
    </location>
</feature>
<dbReference type="AlphaFoldDB" id="A0A653ACD9"/>